<dbReference type="InterPro" id="IPR057596">
    <property type="entry name" value="RDRP_core"/>
</dbReference>
<gene>
    <name evidence="4" type="ORF">VTL71DRAFT_6281</name>
</gene>
<evidence type="ECO:0000313" key="5">
    <source>
        <dbReference type="Proteomes" id="UP001595075"/>
    </source>
</evidence>
<dbReference type="EC" id="2.7.7.48" evidence="1"/>
<keyword evidence="1" id="KW-0696">RNA-directed RNA polymerase</keyword>
<dbReference type="InterPro" id="IPR007855">
    <property type="entry name" value="RDRP"/>
</dbReference>
<feature type="region of interest" description="Disordered" evidence="2">
    <location>
        <begin position="1051"/>
        <end position="1073"/>
    </location>
</feature>
<dbReference type="PANTHER" id="PTHR23079">
    <property type="entry name" value="RNA-DEPENDENT RNA POLYMERASE"/>
    <property type="match status" value="1"/>
</dbReference>
<comment type="caution">
    <text evidence="4">The sequence shown here is derived from an EMBL/GenBank/DDBJ whole genome shotgun (WGS) entry which is preliminary data.</text>
</comment>
<sequence length="1073" mass="121335">MDRSIGQVAKESGSFGPFRDSAVFVQSGKSYQADAIAPAEKSTAFSVPQPNKHESSDYITSSFEAHLAEVSEKELLSFTSAPKSPLEKEQLTQEMGCIAFEEPLEPGEAEITFKKRLESVFPRIPPSLRSAPIRAIYEITRVFLHVEVPMSELVVPAFKNYDELWTFLKGCKELKGLTFPEKSSQEVWDCAETLEQNFHAVVFSGSLHFSSTGPGFFRLKLDPLKLDFSHRLGRRFGHDRFFELCIPGLTGRGHLPDELKSGDYLETVREWLIDTPHSLLGRFWQPFFVKPKEKRKQNRDIIKDVEEVDPAFRIYLFATSGPGFEKDESLIKNPDPLRGHPLMGIAQLLNRIRPTRKNQYQSYLKLFQRTSLAVSRNRATVKLSKDQVRFREADIISSRGECMNDGAARISPMLAANVAQIIGLDFIPSAFQGRFGEAKGLWVVDYNDKASESWIEVYPSQQKWTRSNKAAGESDDVSHRTFEVLEWSRPLKSAGLNTQFLPILMDRAIDENAMKASLSELVKSGLAVEIEGMMAAMENPLAFREWVRKCNPNFNERLKSGTISFNGGLPVVREEKLNIMLDSGFDPRKLTYMRDIAKDVFKDKCAELEERLKIKVGRSAYLYMVPDFWGVLEPDEVYIDFSSFTDSINGLSSVALDGSEVLVARSPAHYPSDIQRVKAVAKVELMRLKDVVVFSTKGSYDGGRSLASKLSGGDYDGDHAWVTWEPSIVSNFVTADMPEPINLVEEGFMGRDTTTYAELVHGQQDSTSLFLKKSFAFNMERSLLGICTNFKEKVAYNQQLSQRRLDTTELRYLCQLAGDLVDAPKQGFIFGDAELEQLKRKKIKIFVKDQLWKTQRPSKSPDHHIIDHLIYVAHEAVNKALVQFHTSFANHSKWDDDLASYGRSAWALADKFTDWKNLMKEMKEDIKIIDDKWNAYSSQPEATKPPFLPFAAECYADMQAIMPHDMNTSLAQSLLPDHGNRNSEVSNWALLKASTLFASYSRNYVAKRVWWLAGIQLCRLKSEYNKSGRPYSVAAGVYPFLKPDGSLIRRRQAGEGSSVGEEIGYEDVDSIDD</sequence>
<dbReference type="PROSITE" id="PS51112">
    <property type="entry name" value="AMMECR1"/>
    <property type="match status" value="1"/>
</dbReference>
<keyword evidence="1" id="KW-0808">Transferase</keyword>
<evidence type="ECO:0000256" key="2">
    <source>
        <dbReference type="SAM" id="MobiDB-lite"/>
    </source>
</evidence>
<keyword evidence="1" id="KW-0694">RNA-binding</keyword>
<organism evidence="4 5">
    <name type="scientific">Oculimacula yallundae</name>
    <dbReference type="NCBI Taxonomy" id="86028"/>
    <lineage>
        <taxon>Eukaryota</taxon>
        <taxon>Fungi</taxon>
        <taxon>Dikarya</taxon>
        <taxon>Ascomycota</taxon>
        <taxon>Pezizomycotina</taxon>
        <taxon>Leotiomycetes</taxon>
        <taxon>Helotiales</taxon>
        <taxon>Ploettnerulaceae</taxon>
        <taxon>Oculimacula</taxon>
    </lineage>
</organism>
<name>A0ABR4BWJ9_9HELO</name>
<reference evidence="4 5" key="1">
    <citation type="journal article" date="2024" name="Commun. Biol.">
        <title>Comparative genomic analysis of thermophilic fungi reveals convergent evolutionary adaptations and gene losses.</title>
        <authorList>
            <person name="Steindorff A.S."/>
            <person name="Aguilar-Pontes M.V."/>
            <person name="Robinson A.J."/>
            <person name="Andreopoulos B."/>
            <person name="LaButti K."/>
            <person name="Kuo A."/>
            <person name="Mondo S."/>
            <person name="Riley R."/>
            <person name="Otillar R."/>
            <person name="Haridas S."/>
            <person name="Lipzen A."/>
            <person name="Grimwood J."/>
            <person name="Schmutz J."/>
            <person name="Clum A."/>
            <person name="Reid I.D."/>
            <person name="Moisan M.C."/>
            <person name="Butler G."/>
            <person name="Nguyen T.T.M."/>
            <person name="Dewar K."/>
            <person name="Conant G."/>
            <person name="Drula E."/>
            <person name="Henrissat B."/>
            <person name="Hansel C."/>
            <person name="Singer S."/>
            <person name="Hutchinson M.I."/>
            <person name="de Vries R.P."/>
            <person name="Natvig D.O."/>
            <person name="Powell A.J."/>
            <person name="Tsang A."/>
            <person name="Grigoriev I.V."/>
        </authorList>
    </citation>
    <scope>NUCLEOTIDE SEQUENCE [LARGE SCALE GENOMIC DNA]</scope>
    <source>
        <strain evidence="4 5">CBS 494.80</strain>
    </source>
</reference>
<comment type="catalytic activity">
    <reaction evidence="1">
        <text>RNA(n) + a ribonucleoside 5'-triphosphate = RNA(n+1) + diphosphate</text>
        <dbReference type="Rhea" id="RHEA:21248"/>
        <dbReference type="Rhea" id="RHEA-COMP:14527"/>
        <dbReference type="Rhea" id="RHEA-COMP:17342"/>
        <dbReference type="ChEBI" id="CHEBI:33019"/>
        <dbReference type="ChEBI" id="CHEBI:61557"/>
        <dbReference type="ChEBI" id="CHEBI:140395"/>
        <dbReference type="EC" id="2.7.7.48"/>
    </reaction>
</comment>
<evidence type="ECO:0000313" key="4">
    <source>
        <dbReference type="EMBL" id="KAL2062015.1"/>
    </source>
</evidence>
<evidence type="ECO:0000256" key="1">
    <source>
        <dbReference type="RuleBase" id="RU363098"/>
    </source>
</evidence>
<comment type="similarity">
    <text evidence="1">Belongs to the RdRP family.</text>
</comment>
<proteinExistence type="inferred from homology"/>
<protein>
    <recommendedName>
        <fullName evidence="1">RNA-dependent RNA polymerase</fullName>
        <ecNumber evidence="1">2.7.7.48</ecNumber>
    </recommendedName>
</protein>
<feature type="domain" description="AMMECR1" evidence="3">
    <location>
        <begin position="59"/>
        <end position="235"/>
    </location>
</feature>
<accession>A0ABR4BWJ9</accession>
<dbReference type="Proteomes" id="UP001595075">
    <property type="component" value="Unassembled WGS sequence"/>
</dbReference>
<dbReference type="Pfam" id="PF05183">
    <property type="entry name" value="RdRP"/>
    <property type="match status" value="1"/>
</dbReference>
<dbReference type="InterPro" id="IPR002733">
    <property type="entry name" value="AMMECR1_domain"/>
</dbReference>
<evidence type="ECO:0000259" key="3">
    <source>
        <dbReference type="PROSITE" id="PS51112"/>
    </source>
</evidence>
<dbReference type="Gene3D" id="1.10.8.790">
    <property type="entry name" value="RNA-dependent RNA polymerase, slab domain, helical subdomain-like"/>
    <property type="match status" value="1"/>
</dbReference>
<feature type="compositionally biased region" description="Acidic residues" evidence="2">
    <location>
        <begin position="1063"/>
        <end position="1073"/>
    </location>
</feature>
<keyword evidence="5" id="KW-1185">Reference proteome</keyword>
<dbReference type="PANTHER" id="PTHR23079:SF14">
    <property type="entry name" value="RNA-DEPENDENT RNA POLYMERASE"/>
    <property type="match status" value="1"/>
</dbReference>
<dbReference type="EMBL" id="JAZHXI010000017">
    <property type="protein sequence ID" value="KAL2062015.1"/>
    <property type="molecule type" value="Genomic_DNA"/>
</dbReference>
<keyword evidence="1" id="KW-0548">Nucleotidyltransferase</keyword>